<evidence type="ECO:0000313" key="3">
    <source>
        <dbReference type="EMBL" id="THH07442.1"/>
    </source>
</evidence>
<dbReference type="GO" id="GO:0005634">
    <property type="term" value="C:nucleus"/>
    <property type="evidence" value="ECO:0007669"/>
    <property type="project" value="TreeGrafter"/>
</dbReference>
<feature type="compositionally biased region" description="Low complexity" evidence="1">
    <location>
        <begin position="160"/>
        <end position="170"/>
    </location>
</feature>
<evidence type="ECO:0000313" key="4">
    <source>
        <dbReference type="Proteomes" id="UP000308199"/>
    </source>
</evidence>
<feature type="region of interest" description="Disordered" evidence="1">
    <location>
        <begin position="384"/>
        <end position="403"/>
    </location>
</feature>
<dbReference type="PANTHER" id="PTHR14689:SF0">
    <property type="entry name" value="COILED-COIL DOMAIN-CONTAINING PROTEIN 82"/>
    <property type="match status" value="1"/>
</dbReference>
<dbReference type="OrthoDB" id="21499at2759"/>
<protein>
    <recommendedName>
        <fullName evidence="2">DUF4211 domain-containing protein</fullName>
    </recommendedName>
</protein>
<proteinExistence type="predicted"/>
<keyword evidence="4" id="KW-1185">Reference proteome</keyword>
<sequence length="510" mass="57196">MPKKTQTHRSRGSPGKYWQQSLLDIFSSSSPPAPKTSLKSAKYGKGKPKYCEQPSTSHDSDVELMSPIRPARDFKKQIIGTGGESDSSDAGRIKFEAQSSSRSDTGGNLESDEVPYPVSSAQSRLAKRSRILESDAEKSDEDWNLESKVVKRQSSKRKQQQVQESGSESELVPEKRKRRLVKGERPSTEEADDVLDGIDEETKKKGQKASESEQEVSEEDNLIPGSRPNWNETSSSESGKNNDDDNEEIDDFIVDDGDQHTANLPAAFSMNTHQDLVHHFKVVCQYFVHLAVTSEAARSKVADRLTKDEYFSIPLTISRRKLADVRDSIASSVWRPDYKKSLQMYPVFNLTDLDFAIPQCDSCHLGGRLSKFVGRLGGTPYDRKTFQELDPESSSNDSDNANDATPPEFNLGRFCAQRTKIFHELCHWEYELFRGLAREVEELSTAGHGFVKVAFAGGITPPDDVSDADQVMDWLDQRGVVNVEWLKVKHSMSRATNLEVDVKRGKEDDF</sequence>
<dbReference type="EMBL" id="SGPK01000143">
    <property type="protein sequence ID" value="THH07442.1"/>
    <property type="molecule type" value="Genomic_DNA"/>
</dbReference>
<feature type="compositionally biased region" description="Acidic residues" evidence="1">
    <location>
        <begin position="189"/>
        <end position="199"/>
    </location>
</feature>
<organism evidence="3 4">
    <name type="scientific">Phellinidium pouzarii</name>
    <dbReference type="NCBI Taxonomy" id="167371"/>
    <lineage>
        <taxon>Eukaryota</taxon>
        <taxon>Fungi</taxon>
        <taxon>Dikarya</taxon>
        <taxon>Basidiomycota</taxon>
        <taxon>Agaricomycotina</taxon>
        <taxon>Agaricomycetes</taxon>
        <taxon>Hymenochaetales</taxon>
        <taxon>Hymenochaetaceae</taxon>
        <taxon>Phellinidium</taxon>
    </lineage>
</organism>
<dbReference type="Proteomes" id="UP000308199">
    <property type="component" value="Unassembled WGS sequence"/>
</dbReference>
<feature type="compositionally biased region" description="Low complexity" evidence="1">
    <location>
        <begin position="393"/>
        <end position="403"/>
    </location>
</feature>
<feature type="region of interest" description="Disordered" evidence="1">
    <location>
        <begin position="25"/>
        <end position="250"/>
    </location>
</feature>
<dbReference type="Pfam" id="PF13926">
    <property type="entry name" value="DUF4211"/>
    <property type="match status" value="1"/>
</dbReference>
<feature type="compositionally biased region" description="Acidic residues" evidence="1">
    <location>
        <begin position="212"/>
        <end position="221"/>
    </location>
</feature>
<feature type="domain" description="DUF4211" evidence="2">
    <location>
        <begin position="251"/>
        <end position="386"/>
    </location>
</feature>
<gene>
    <name evidence="3" type="ORF">EW145_g3378</name>
</gene>
<evidence type="ECO:0000259" key="2">
    <source>
        <dbReference type="Pfam" id="PF13926"/>
    </source>
</evidence>
<feature type="compositionally biased region" description="Polar residues" evidence="1">
    <location>
        <begin position="228"/>
        <end position="239"/>
    </location>
</feature>
<dbReference type="PANTHER" id="PTHR14689">
    <property type="entry name" value="PHORBOL-ESTER_DAG-TYPE DOMAIN-CONTAINING PROTEIN"/>
    <property type="match status" value="1"/>
</dbReference>
<reference evidence="3 4" key="1">
    <citation type="submission" date="2019-02" db="EMBL/GenBank/DDBJ databases">
        <title>Genome sequencing of the rare red list fungi Phellinidium pouzarii.</title>
        <authorList>
            <person name="Buettner E."/>
            <person name="Kellner H."/>
        </authorList>
    </citation>
    <scope>NUCLEOTIDE SEQUENCE [LARGE SCALE GENOMIC DNA]</scope>
    <source>
        <strain evidence="3 4">DSM 108285</strain>
    </source>
</reference>
<evidence type="ECO:0000256" key="1">
    <source>
        <dbReference type="SAM" id="MobiDB-lite"/>
    </source>
</evidence>
<dbReference type="InterPro" id="IPR025451">
    <property type="entry name" value="DUF4211"/>
</dbReference>
<dbReference type="AlphaFoldDB" id="A0A4S4L7A8"/>
<feature type="compositionally biased region" description="Basic residues" evidence="1">
    <location>
        <begin position="1"/>
        <end position="11"/>
    </location>
</feature>
<feature type="region of interest" description="Disordered" evidence="1">
    <location>
        <begin position="1"/>
        <end position="20"/>
    </location>
</feature>
<feature type="compositionally biased region" description="Polar residues" evidence="1">
    <location>
        <begin position="97"/>
        <end position="108"/>
    </location>
</feature>
<name>A0A4S4L7A8_9AGAM</name>
<comment type="caution">
    <text evidence="3">The sequence shown here is derived from an EMBL/GenBank/DDBJ whole genome shotgun (WGS) entry which is preliminary data.</text>
</comment>
<feature type="compositionally biased region" description="Basic residues" evidence="1">
    <location>
        <begin position="150"/>
        <end position="159"/>
    </location>
</feature>
<accession>A0A4S4L7A8</accession>
<feature type="compositionally biased region" description="Basic and acidic residues" evidence="1">
    <location>
        <begin position="200"/>
        <end position="211"/>
    </location>
</feature>